<dbReference type="RefSeq" id="WP_203783815.1">
    <property type="nucleotide sequence ID" value="NZ_BOMV01000055.1"/>
</dbReference>
<sequence>MTPEGPETVTPAIPAQRAPSDAGYEPPAAPPPEPEKPRRSKGKALVAAGSALGVLALGFVVLRPDAEPTDAAVAATSAPAAPSAPSAPYDLAVAALTAQSEALLRGDESAWLAAVDSSKTGLRTRYRQLFRSLRALGVTRYAYRPGVGQPVKGDASAMSMRVDIGYCFGAEMCPESAATEWAKPPYISQKIVVKPAADGRYVISDLGASPQKEPRQPLPWESGDLTFAQGKRVTVAAAAGQQKHLQRVLAAAEAAAVVDDRYAAMLGTTPSRYRIFLAGEKQWKSWYGGNDSAWAIGLAVPLNMRGIDVVLRMKEMTDARVLRLTLQHELGHVITLSGAFRADAAEDTWLSEGIAEYIGWKPTSAAGSLRLSSVRWQLNRKAAKSMVPALPGARSSDRAGDAFYGLSHFAADCMAKKYGERKLFDFVRLVLTQDNEYDQAARDAYGVPFAAVDKHCVKWIREQSR</sequence>
<proteinExistence type="predicted"/>
<accession>A0A919K1K3</accession>
<protein>
    <recommendedName>
        <fullName evidence="4">Peptidase MA superfamily</fullName>
    </recommendedName>
</protein>
<reference evidence="2" key="1">
    <citation type="submission" date="2021-01" db="EMBL/GenBank/DDBJ databases">
        <title>Whole genome shotgun sequence of Actinoplanes rishiriensis NBRC 108556.</title>
        <authorList>
            <person name="Komaki H."/>
            <person name="Tamura T."/>
        </authorList>
    </citation>
    <scope>NUCLEOTIDE SEQUENCE</scope>
    <source>
        <strain evidence="2">NBRC 108556</strain>
    </source>
</reference>
<keyword evidence="3" id="KW-1185">Reference proteome</keyword>
<organism evidence="2 3">
    <name type="scientific">Paractinoplanes rishiriensis</name>
    <dbReference type="NCBI Taxonomy" id="1050105"/>
    <lineage>
        <taxon>Bacteria</taxon>
        <taxon>Bacillati</taxon>
        <taxon>Actinomycetota</taxon>
        <taxon>Actinomycetes</taxon>
        <taxon>Micromonosporales</taxon>
        <taxon>Micromonosporaceae</taxon>
        <taxon>Paractinoplanes</taxon>
    </lineage>
</organism>
<comment type="caution">
    <text evidence="2">The sequence shown here is derived from an EMBL/GenBank/DDBJ whole genome shotgun (WGS) entry which is preliminary data.</text>
</comment>
<evidence type="ECO:0000313" key="2">
    <source>
        <dbReference type="EMBL" id="GIE97144.1"/>
    </source>
</evidence>
<evidence type="ECO:0008006" key="4">
    <source>
        <dbReference type="Google" id="ProtNLM"/>
    </source>
</evidence>
<name>A0A919K1K3_9ACTN</name>
<gene>
    <name evidence="2" type="ORF">Ari01nite_46090</name>
</gene>
<dbReference type="EMBL" id="BOMV01000055">
    <property type="protein sequence ID" value="GIE97144.1"/>
    <property type="molecule type" value="Genomic_DNA"/>
</dbReference>
<feature type="region of interest" description="Disordered" evidence="1">
    <location>
        <begin position="1"/>
        <end position="43"/>
    </location>
</feature>
<evidence type="ECO:0000313" key="3">
    <source>
        <dbReference type="Proteomes" id="UP000636960"/>
    </source>
</evidence>
<dbReference type="AlphaFoldDB" id="A0A919K1K3"/>
<evidence type="ECO:0000256" key="1">
    <source>
        <dbReference type="SAM" id="MobiDB-lite"/>
    </source>
</evidence>
<dbReference type="Proteomes" id="UP000636960">
    <property type="component" value="Unassembled WGS sequence"/>
</dbReference>